<dbReference type="EMBL" id="BPLR01009091">
    <property type="protein sequence ID" value="GIY29580.1"/>
    <property type="molecule type" value="Genomic_DNA"/>
</dbReference>
<protein>
    <recommendedName>
        <fullName evidence="4">Secreted protein</fullName>
    </recommendedName>
</protein>
<name>A0AAV4S608_CAEEX</name>
<organism evidence="2 3">
    <name type="scientific">Caerostris extrusa</name>
    <name type="common">Bark spider</name>
    <name type="synonym">Caerostris bankana</name>
    <dbReference type="NCBI Taxonomy" id="172846"/>
    <lineage>
        <taxon>Eukaryota</taxon>
        <taxon>Metazoa</taxon>
        <taxon>Ecdysozoa</taxon>
        <taxon>Arthropoda</taxon>
        <taxon>Chelicerata</taxon>
        <taxon>Arachnida</taxon>
        <taxon>Araneae</taxon>
        <taxon>Araneomorphae</taxon>
        <taxon>Entelegynae</taxon>
        <taxon>Araneoidea</taxon>
        <taxon>Araneidae</taxon>
        <taxon>Caerostris</taxon>
    </lineage>
</organism>
<dbReference type="Proteomes" id="UP001054945">
    <property type="component" value="Unassembled WGS sequence"/>
</dbReference>
<evidence type="ECO:0008006" key="4">
    <source>
        <dbReference type="Google" id="ProtNLM"/>
    </source>
</evidence>
<evidence type="ECO:0000313" key="3">
    <source>
        <dbReference type="Proteomes" id="UP001054945"/>
    </source>
</evidence>
<evidence type="ECO:0000256" key="1">
    <source>
        <dbReference type="SAM" id="SignalP"/>
    </source>
</evidence>
<accession>A0AAV4S608</accession>
<sequence length="114" mass="12808">MPQLIVIVFTSPALLFADKPLHPAPDRHRSEEPRITGKGVEGMIKRSSPSMPLFSARRKNDNFSVCCSEMKHRNDRFKKGEKDLRAGFANSVRICNETAVSSLHFLLNNGVSLR</sequence>
<reference evidence="2 3" key="1">
    <citation type="submission" date="2021-06" db="EMBL/GenBank/DDBJ databases">
        <title>Caerostris extrusa draft genome.</title>
        <authorList>
            <person name="Kono N."/>
            <person name="Arakawa K."/>
        </authorList>
    </citation>
    <scope>NUCLEOTIDE SEQUENCE [LARGE SCALE GENOMIC DNA]</scope>
</reference>
<keyword evidence="1" id="KW-0732">Signal</keyword>
<keyword evidence="3" id="KW-1185">Reference proteome</keyword>
<dbReference type="AlphaFoldDB" id="A0AAV4S608"/>
<feature type="chain" id="PRO_5043517565" description="Secreted protein" evidence="1">
    <location>
        <begin position="18"/>
        <end position="114"/>
    </location>
</feature>
<evidence type="ECO:0000313" key="2">
    <source>
        <dbReference type="EMBL" id="GIY29580.1"/>
    </source>
</evidence>
<comment type="caution">
    <text evidence="2">The sequence shown here is derived from an EMBL/GenBank/DDBJ whole genome shotgun (WGS) entry which is preliminary data.</text>
</comment>
<proteinExistence type="predicted"/>
<gene>
    <name evidence="2" type="ORF">CEXT_312921</name>
</gene>
<feature type="signal peptide" evidence="1">
    <location>
        <begin position="1"/>
        <end position="17"/>
    </location>
</feature>